<evidence type="ECO:0000313" key="10">
    <source>
        <dbReference type="Proteomes" id="UP000076761"/>
    </source>
</evidence>
<dbReference type="InterPro" id="IPR028641">
    <property type="entry name" value="RCC2"/>
</dbReference>
<evidence type="ECO:0000256" key="7">
    <source>
        <dbReference type="SAM" id="MobiDB-lite"/>
    </source>
</evidence>
<dbReference type="Pfam" id="PF25390">
    <property type="entry name" value="WD40_RLD"/>
    <property type="match status" value="1"/>
</dbReference>
<keyword evidence="4" id="KW-0862">Zinc</keyword>
<feature type="region of interest" description="Disordered" evidence="7">
    <location>
        <begin position="499"/>
        <end position="539"/>
    </location>
</feature>
<dbReference type="AlphaFoldDB" id="A0A165SK98"/>
<dbReference type="InterPro" id="IPR013083">
    <property type="entry name" value="Znf_RING/FYVE/PHD"/>
</dbReference>
<proteinExistence type="predicted"/>
<keyword evidence="2" id="KW-0677">Repeat</keyword>
<dbReference type="GO" id="GO:0031267">
    <property type="term" value="F:small GTPase binding"/>
    <property type="evidence" value="ECO:0007669"/>
    <property type="project" value="TreeGrafter"/>
</dbReference>
<sequence>MSATPAPATVSGEQRPAWGRVLVCGGTDWPKLGRKDRGGGAKVENPDHPDLLEPHILRSLSNVKVVSIHTSCAGCHCVVIDVDGAAWTFGRNEKAAQGLTGVDCVWETEPRRLTPAALGAPKGTRFVHAGCGRSHTLLVGSDGQVWSAGMNNLGQCGHHPCAEITSFRLVNGPWKDADDRVIQAAAGITFSVVLTESGKVYSFGSGEKGQLGNGRTGEHIVTGNKTAFDVESEPILVKGLEERKIVQIACGQQHSIALDDQGLVFVWGFNGYCRLGLGDQKDVLIPKSVPQFSGPNEITMGRKVVAGPTNSVVIDKQRMFWMAGKWKTTGDGSVGQPYSSFRYIQDIMGCKMFHASCGGVTHWALAPDEDGSIMTITWGQNAVNGELGLGPEEPKSATKPTRHQPLIGIDVFDVAAGQNTTLFLAKPSDKLSDLPRHPAEVDVPEFCLVCGKDNGDDDSPLECDKCDNPYHLKCLDPPLDAVPDGEWFCPRCEAEAAARTADGPPPKKRKAQHELDVEDGEGSDDARAGSKRKGSAKSKTACKLHFVNGCLASDVFRIAALKRKK</sequence>
<dbReference type="PROSITE" id="PS00626">
    <property type="entry name" value="RCC1_2"/>
    <property type="match status" value="2"/>
</dbReference>
<dbReference type="PROSITE" id="PS50016">
    <property type="entry name" value="ZF_PHD_2"/>
    <property type="match status" value="1"/>
</dbReference>
<feature type="repeat" description="RCC1" evidence="6">
    <location>
        <begin position="143"/>
        <end position="197"/>
    </location>
</feature>
<evidence type="ECO:0000256" key="1">
    <source>
        <dbReference type="ARBA" id="ARBA00022723"/>
    </source>
</evidence>
<feature type="domain" description="PHD-type" evidence="8">
    <location>
        <begin position="444"/>
        <end position="495"/>
    </location>
</feature>
<dbReference type="InterPro" id="IPR019786">
    <property type="entry name" value="Zinc_finger_PHD-type_CS"/>
</dbReference>
<keyword evidence="1" id="KW-0479">Metal-binding</keyword>
<dbReference type="Pfam" id="PF00628">
    <property type="entry name" value="PHD"/>
    <property type="match status" value="1"/>
</dbReference>
<dbReference type="Gene3D" id="3.30.40.10">
    <property type="entry name" value="Zinc/RING finger domain, C3HC4 (zinc finger)"/>
    <property type="match status" value="1"/>
</dbReference>
<dbReference type="GO" id="GO:0016020">
    <property type="term" value="C:membrane"/>
    <property type="evidence" value="ECO:0007669"/>
    <property type="project" value="TreeGrafter"/>
</dbReference>
<reference evidence="9 10" key="1">
    <citation type="journal article" date="2016" name="Mol. Biol. Evol.">
        <title>Comparative Genomics of Early-Diverging Mushroom-Forming Fungi Provides Insights into the Origins of Lignocellulose Decay Capabilities.</title>
        <authorList>
            <person name="Nagy L.G."/>
            <person name="Riley R."/>
            <person name="Tritt A."/>
            <person name="Adam C."/>
            <person name="Daum C."/>
            <person name="Floudas D."/>
            <person name="Sun H."/>
            <person name="Yadav J.S."/>
            <person name="Pangilinan J."/>
            <person name="Larsson K.H."/>
            <person name="Matsuura K."/>
            <person name="Barry K."/>
            <person name="Labutti K."/>
            <person name="Kuo R."/>
            <person name="Ohm R.A."/>
            <person name="Bhattacharya S.S."/>
            <person name="Shirouzu T."/>
            <person name="Yoshinaga Y."/>
            <person name="Martin F.M."/>
            <person name="Grigoriev I.V."/>
            <person name="Hibbett D.S."/>
        </authorList>
    </citation>
    <scope>NUCLEOTIDE SEQUENCE [LARGE SCALE GENOMIC DNA]</scope>
    <source>
        <strain evidence="9 10">HHB14362 ss-1</strain>
    </source>
</reference>
<dbReference type="PRINTS" id="PR00633">
    <property type="entry name" value="RCCNDNSATION"/>
</dbReference>
<dbReference type="GO" id="GO:0008270">
    <property type="term" value="F:zinc ion binding"/>
    <property type="evidence" value="ECO:0007669"/>
    <property type="project" value="UniProtKB-KW"/>
</dbReference>
<name>A0A165SK98_9AGAM</name>
<accession>A0A165SK98</accession>
<dbReference type="SUPFAM" id="SSF57903">
    <property type="entry name" value="FYVE/PHD zinc finger"/>
    <property type="match status" value="1"/>
</dbReference>
<evidence type="ECO:0000313" key="9">
    <source>
        <dbReference type="EMBL" id="KZT25289.1"/>
    </source>
</evidence>
<dbReference type="PANTHER" id="PTHR46207">
    <property type="entry name" value="PROTEIN RCC2"/>
    <property type="match status" value="1"/>
</dbReference>
<dbReference type="InterPro" id="IPR001965">
    <property type="entry name" value="Znf_PHD"/>
</dbReference>
<dbReference type="STRING" id="1314782.A0A165SK98"/>
<organism evidence="9 10">
    <name type="scientific">Neolentinus lepideus HHB14362 ss-1</name>
    <dbReference type="NCBI Taxonomy" id="1314782"/>
    <lineage>
        <taxon>Eukaryota</taxon>
        <taxon>Fungi</taxon>
        <taxon>Dikarya</taxon>
        <taxon>Basidiomycota</taxon>
        <taxon>Agaricomycotina</taxon>
        <taxon>Agaricomycetes</taxon>
        <taxon>Gloeophyllales</taxon>
        <taxon>Gloeophyllaceae</taxon>
        <taxon>Neolentinus</taxon>
    </lineage>
</organism>
<evidence type="ECO:0000256" key="2">
    <source>
        <dbReference type="ARBA" id="ARBA00022737"/>
    </source>
</evidence>
<dbReference type="PANTHER" id="PTHR46207:SF1">
    <property type="entry name" value="PROTEIN RCC2"/>
    <property type="match status" value="1"/>
</dbReference>
<dbReference type="InterPro" id="IPR019787">
    <property type="entry name" value="Znf_PHD-finger"/>
</dbReference>
<feature type="repeat" description="RCC1" evidence="6">
    <location>
        <begin position="373"/>
        <end position="427"/>
    </location>
</feature>
<dbReference type="OrthoDB" id="5370059at2759"/>
<dbReference type="InterPro" id="IPR000408">
    <property type="entry name" value="Reg_chr_condens"/>
</dbReference>
<keyword evidence="3 5" id="KW-0863">Zinc-finger</keyword>
<evidence type="ECO:0000256" key="5">
    <source>
        <dbReference type="PROSITE-ProRule" id="PRU00146"/>
    </source>
</evidence>
<protein>
    <submittedName>
        <fullName evidence="9">RCC1/BLIP-II protein</fullName>
    </submittedName>
</protein>
<dbReference type="PROSITE" id="PS01359">
    <property type="entry name" value="ZF_PHD_1"/>
    <property type="match status" value="1"/>
</dbReference>
<evidence type="ECO:0000259" key="8">
    <source>
        <dbReference type="PROSITE" id="PS50016"/>
    </source>
</evidence>
<feature type="repeat" description="RCC1" evidence="6">
    <location>
        <begin position="262"/>
        <end position="317"/>
    </location>
</feature>
<gene>
    <name evidence="9" type="ORF">NEOLEDRAFT_1203117</name>
</gene>
<dbReference type="SMART" id="SM00249">
    <property type="entry name" value="PHD"/>
    <property type="match status" value="1"/>
</dbReference>
<dbReference type="InterPro" id="IPR009091">
    <property type="entry name" value="RCC1/BLIP-II"/>
</dbReference>
<evidence type="ECO:0000256" key="4">
    <source>
        <dbReference type="ARBA" id="ARBA00022833"/>
    </source>
</evidence>
<feature type="repeat" description="RCC1" evidence="6">
    <location>
        <begin position="198"/>
        <end position="261"/>
    </location>
</feature>
<evidence type="ECO:0000256" key="3">
    <source>
        <dbReference type="ARBA" id="ARBA00022771"/>
    </source>
</evidence>
<dbReference type="SUPFAM" id="SSF50985">
    <property type="entry name" value="RCC1/BLIP-II"/>
    <property type="match status" value="1"/>
</dbReference>
<dbReference type="Gene3D" id="2.130.10.30">
    <property type="entry name" value="Regulator of chromosome condensation 1/beta-lactamase-inhibitor protein II"/>
    <property type="match status" value="2"/>
</dbReference>
<keyword evidence="10" id="KW-1185">Reference proteome</keyword>
<dbReference type="EMBL" id="KV425572">
    <property type="protein sequence ID" value="KZT25289.1"/>
    <property type="molecule type" value="Genomic_DNA"/>
</dbReference>
<feature type="repeat" description="RCC1" evidence="6">
    <location>
        <begin position="84"/>
        <end position="142"/>
    </location>
</feature>
<evidence type="ECO:0000256" key="6">
    <source>
        <dbReference type="PROSITE-ProRule" id="PRU00235"/>
    </source>
</evidence>
<dbReference type="PROSITE" id="PS50012">
    <property type="entry name" value="RCC1_3"/>
    <property type="match status" value="5"/>
</dbReference>
<dbReference type="InterPro" id="IPR011011">
    <property type="entry name" value="Znf_FYVE_PHD"/>
</dbReference>
<dbReference type="InterPro" id="IPR058923">
    <property type="entry name" value="RCC1-like_dom"/>
</dbReference>
<feature type="compositionally biased region" description="Basic residues" evidence="7">
    <location>
        <begin position="529"/>
        <end position="539"/>
    </location>
</feature>
<dbReference type="Proteomes" id="UP000076761">
    <property type="component" value="Unassembled WGS sequence"/>
</dbReference>
<dbReference type="InParanoid" id="A0A165SK98"/>